<protein>
    <submittedName>
        <fullName evidence="6">LysR family transcriptional regulator</fullName>
    </submittedName>
</protein>
<dbReference type="FunFam" id="1.10.10.10:FF:000001">
    <property type="entry name" value="LysR family transcriptional regulator"/>
    <property type="match status" value="1"/>
</dbReference>
<dbReference type="PROSITE" id="PS50931">
    <property type="entry name" value="HTH_LYSR"/>
    <property type="match status" value="1"/>
</dbReference>
<dbReference type="Proteomes" id="UP000503447">
    <property type="component" value="Chromosome"/>
</dbReference>
<evidence type="ECO:0000256" key="2">
    <source>
        <dbReference type="ARBA" id="ARBA00023015"/>
    </source>
</evidence>
<dbReference type="AlphaFoldDB" id="A0A6M5YUB4"/>
<comment type="similarity">
    <text evidence="1">Belongs to the LysR transcriptional regulatory family.</text>
</comment>
<dbReference type="Pfam" id="PF03466">
    <property type="entry name" value="LysR_substrate"/>
    <property type="match status" value="1"/>
</dbReference>
<dbReference type="GO" id="GO:0032993">
    <property type="term" value="C:protein-DNA complex"/>
    <property type="evidence" value="ECO:0007669"/>
    <property type="project" value="TreeGrafter"/>
</dbReference>
<keyword evidence="7" id="KW-1185">Reference proteome</keyword>
<dbReference type="InterPro" id="IPR000847">
    <property type="entry name" value="LysR_HTH_N"/>
</dbReference>
<keyword evidence="4" id="KW-0804">Transcription</keyword>
<dbReference type="SUPFAM" id="SSF46785">
    <property type="entry name" value="Winged helix' DNA-binding domain"/>
    <property type="match status" value="1"/>
</dbReference>
<dbReference type="PANTHER" id="PTHR30346:SF30">
    <property type="entry name" value="SMALL NEUTRAL PROTEASE REGULATORY PROTEIN"/>
    <property type="match status" value="1"/>
</dbReference>
<sequence length="304" mass="32989">MIKLFAGVIPMELRHLRYFIAVAEELNFTRAALRVGIGQPPLSQQIRDLEKELGASLFRRLPHGVELTRVGEAFLPEARAVLDQANRAARTAQRASRGEYGRLRVGFTGSAAFRPEVPAAIRDFRRRYPHVDLTLEEAPTADLIERLMTGDLDAAFVRPGRSNPEGMRVRDLGAEAMMAVLPAAHRLARSSSIPFAALAGEPLVLFPRTAGPGFFDAIMEACRRAGFEPVLGSVAPQLTSVANLVAAGMGVSVVPESVAQVRVQGVRYRRLTGEPPVAHLVLVTRLVEESIVVSNFLGLVSARG</sequence>
<evidence type="ECO:0000256" key="1">
    <source>
        <dbReference type="ARBA" id="ARBA00009437"/>
    </source>
</evidence>
<name>A0A6M5YUB4_9BACT</name>
<organism evidence="6 7">
    <name type="scientific">Frigoriglobus tundricola</name>
    <dbReference type="NCBI Taxonomy" id="2774151"/>
    <lineage>
        <taxon>Bacteria</taxon>
        <taxon>Pseudomonadati</taxon>
        <taxon>Planctomycetota</taxon>
        <taxon>Planctomycetia</taxon>
        <taxon>Gemmatales</taxon>
        <taxon>Gemmataceae</taxon>
        <taxon>Frigoriglobus</taxon>
    </lineage>
</organism>
<evidence type="ECO:0000256" key="3">
    <source>
        <dbReference type="ARBA" id="ARBA00023125"/>
    </source>
</evidence>
<dbReference type="InterPro" id="IPR037410">
    <property type="entry name" value="BudR_PBP2"/>
</dbReference>
<reference evidence="7" key="1">
    <citation type="submission" date="2020-05" db="EMBL/GenBank/DDBJ databases">
        <title>Frigoriglobus tundricola gen. nov., sp. nov., a psychrotolerant cellulolytic planctomycete of the family Gemmataceae with two divergent copies of 16S rRNA gene.</title>
        <authorList>
            <person name="Kulichevskaya I.S."/>
            <person name="Ivanova A.A."/>
            <person name="Naumoff D.G."/>
            <person name="Beletsky A.V."/>
            <person name="Rijpstra W.I.C."/>
            <person name="Sinninghe Damste J.S."/>
            <person name="Mardanov A.V."/>
            <person name="Ravin N.V."/>
            <person name="Dedysh S.N."/>
        </authorList>
    </citation>
    <scope>NUCLEOTIDE SEQUENCE [LARGE SCALE GENOMIC DNA]</scope>
    <source>
        <strain evidence="7">PL17</strain>
    </source>
</reference>
<evidence type="ECO:0000256" key="4">
    <source>
        <dbReference type="ARBA" id="ARBA00023163"/>
    </source>
</evidence>
<dbReference type="GO" id="GO:0003677">
    <property type="term" value="F:DNA binding"/>
    <property type="evidence" value="ECO:0007669"/>
    <property type="project" value="UniProtKB-KW"/>
</dbReference>
<evidence type="ECO:0000259" key="5">
    <source>
        <dbReference type="PROSITE" id="PS50931"/>
    </source>
</evidence>
<keyword evidence="3" id="KW-0238">DNA-binding</keyword>
<proteinExistence type="inferred from homology"/>
<dbReference type="Gene3D" id="3.40.190.10">
    <property type="entry name" value="Periplasmic binding protein-like II"/>
    <property type="match status" value="2"/>
</dbReference>
<dbReference type="InterPro" id="IPR036390">
    <property type="entry name" value="WH_DNA-bd_sf"/>
</dbReference>
<dbReference type="GO" id="GO:0003700">
    <property type="term" value="F:DNA-binding transcription factor activity"/>
    <property type="evidence" value="ECO:0007669"/>
    <property type="project" value="InterPro"/>
</dbReference>
<dbReference type="SUPFAM" id="SSF53850">
    <property type="entry name" value="Periplasmic binding protein-like II"/>
    <property type="match status" value="1"/>
</dbReference>
<dbReference type="Pfam" id="PF00126">
    <property type="entry name" value="HTH_1"/>
    <property type="match status" value="1"/>
</dbReference>
<dbReference type="PANTHER" id="PTHR30346">
    <property type="entry name" value="TRANSCRIPTIONAL DUAL REGULATOR HCAR-RELATED"/>
    <property type="match status" value="1"/>
</dbReference>
<dbReference type="InterPro" id="IPR036388">
    <property type="entry name" value="WH-like_DNA-bd_sf"/>
</dbReference>
<keyword evidence="2" id="KW-0805">Transcription regulation</keyword>
<dbReference type="EMBL" id="CP053452">
    <property type="protein sequence ID" value="QJW97014.1"/>
    <property type="molecule type" value="Genomic_DNA"/>
</dbReference>
<dbReference type="KEGG" id="ftj:FTUN_4574"/>
<dbReference type="Gene3D" id="1.10.10.10">
    <property type="entry name" value="Winged helix-like DNA-binding domain superfamily/Winged helix DNA-binding domain"/>
    <property type="match status" value="1"/>
</dbReference>
<evidence type="ECO:0000313" key="6">
    <source>
        <dbReference type="EMBL" id="QJW97014.1"/>
    </source>
</evidence>
<feature type="domain" description="HTH lysR-type" evidence="5">
    <location>
        <begin position="11"/>
        <end position="68"/>
    </location>
</feature>
<dbReference type="PRINTS" id="PR00039">
    <property type="entry name" value="HTHLYSR"/>
</dbReference>
<evidence type="ECO:0000313" key="7">
    <source>
        <dbReference type="Proteomes" id="UP000503447"/>
    </source>
</evidence>
<dbReference type="CDD" id="cd08451">
    <property type="entry name" value="PBP2_BudR"/>
    <property type="match status" value="1"/>
</dbReference>
<dbReference type="InterPro" id="IPR005119">
    <property type="entry name" value="LysR_subst-bd"/>
</dbReference>
<gene>
    <name evidence="6" type="ORF">FTUN_4574</name>
</gene>
<accession>A0A6M5YUB4</accession>